<protein>
    <submittedName>
        <fullName evidence="1">Uncharacterized protein</fullName>
    </submittedName>
</protein>
<evidence type="ECO:0000313" key="2">
    <source>
        <dbReference type="Proteomes" id="UP001281147"/>
    </source>
</evidence>
<proteinExistence type="predicted"/>
<dbReference type="Proteomes" id="UP001281147">
    <property type="component" value="Unassembled WGS sequence"/>
</dbReference>
<organism evidence="1 2">
    <name type="scientific">Vermiconidia calcicola</name>
    <dbReference type="NCBI Taxonomy" id="1690605"/>
    <lineage>
        <taxon>Eukaryota</taxon>
        <taxon>Fungi</taxon>
        <taxon>Dikarya</taxon>
        <taxon>Ascomycota</taxon>
        <taxon>Pezizomycotina</taxon>
        <taxon>Dothideomycetes</taxon>
        <taxon>Dothideomycetidae</taxon>
        <taxon>Mycosphaerellales</taxon>
        <taxon>Extremaceae</taxon>
        <taxon>Vermiconidia</taxon>
    </lineage>
</organism>
<evidence type="ECO:0000313" key="1">
    <source>
        <dbReference type="EMBL" id="KAK3681949.1"/>
    </source>
</evidence>
<accession>A0ACC3MAE6</accession>
<keyword evidence="2" id="KW-1185">Reference proteome</keyword>
<dbReference type="EMBL" id="JAUTXU010000385">
    <property type="protein sequence ID" value="KAK3681949.1"/>
    <property type="molecule type" value="Genomic_DNA"/>
</dbReference>
<name>A0ACC3MAE6_9PEZI</name>
<sequence>MVQKAMHFTPEVMLSAPRRSTGVPNALGTKVLYTTSSYNFKTHSKTSELHVLEVKSGASLVLAKDEDISDLNCLDDAGTAFVCLQSGANGGTNVCIGDATWTVRPDDAWSKRHYVAGTIDAPAGNLKIVRLDEEGREFAFVVSAQAKKDGCLFNPEKAKKTHSTGRLYDSLYARHWDRWETKERNALWYGKLSQNKHGNFQMSKLMNALKGTGLECPIPPFGGVDNFDHGRDCIVFVAKDPPLNPALNTKSNVYIVGIESWDKPEGCALRRVSISGFEGASTSPVVSPDGKKAAFLSMKTNGYEADKNEIFVLPDLHAKDLKPRRAFAVNDNSEGSWDRSPSSIAITSDSESITMIAEEQGYSRLFMLEDHFTEEAEPRRLTAKGSVSDCRPLADGRIFISASMIVDNSVYALVDPLIPPKDCGVSDTCTTWSNSNSNQGRKFGLNPSQVSFIWTPASNKAVSREIQGVVVKPSTLDSSKKYPVAYLIHGGPQGSWADNWSTRWNLAVFAEQGYIVVAPNVTGSTGYGQKFTDSIRRTWGGDPYQDIVNCFEWVGENLEGADNERAVAFGASYGGYMMNWIQGHDLGRKFKALVCHDGILSTAGMLATEELYFPFHDLGGTPWFDPGYDATAKGERGNAAQAHRNFGASTLADWRQWDPSEHFANWSTPQLLIHSSKDYRITISDGLAAFNVLQARGVESQFLTFPDENHFVLKPENSLLWHKVVLNWCNKHVGLPAFT</sequence>
<gene>
    <name evidence="1" type="ORF">LTR37_020716</name>
</gene>
<comment type="caution">
    <text evidence="1">The sequence shown here is derived from an EMBL/GenBank/DDBJ whole genome shotgun (WGS) entry which is preliminary data.</text>
</comment>
<reference evidence="1" key="1">
    <citation type="submission" date="2023-07" db="EMBL/GenBank/DDBJ databases">
        <title>Black Yeasts Isolated from many extreme environments.</title>
        <authorList>
            <person name="Coleine C."/>
            <person name="Stajich J.E."/>
            <person name="Selbmann L."/>
        </authorList>
    </citation>
    <scope>NUCLEOTIDE SEQUENCE</scope>
    <source>
        <strain evidence="1">CCFEE 5714</strain>
    </source>
</reference>